<evidence type="ECO:0000256" key="1">
    <source>
        <dbReference type="SAM" id="Coils"/>
    </source>
</evidence>
<dbReference type="OrthoDB" id="287623at2759"/>
<protein>
    <submittedName>
        <fullName evidence="2">CC171 protein</fullName>
    </submittedName>
</protein>
<comment type="caution">
    <text evidence="2">The sequence shown here is derived from an EMBL/GenBank/DDBJ whole genome shotgun (WGS) entry which is preliminary data.</text>
</comment>
<feature type="non-terminal residue" evidence="2">
    <location>
        <position position="298"/>
    </location>
</feature>
<keyword evidence="3" id="KW-1185">Reference proteome</keyword>
<feature type="coiled-coil region" evidence="1">
    <location>
        <begin position="78"/>
        <end position="133"/>
    </location>
</feature>
<evidence type="ECO:0000313" key="3">
    <source>
        <dbReference type="Proteomes" id="UP000580879"/>
    </source>
</evidence>
<dbReference type="InterPro" id="IPR038820">
    <property type="entry name" value="CCDC171"/>
</dbReference>
<proteinExistence type="predicted"/>
<feature type="non-terminal residue" evidence="2">
    <location>
        <position position="1"/>
    </location>
</feature>
<gene>
    <name evidence="2" type="primary">Ccdc171_2</name>
    <name evidence="2" type="ORF">CLIRUF_R11319</name>
</gene>
<name>A0A7K6R826_9PASS</name>
<dbReference type="PANTHER" id="PTHR47899">
    <property type="entry name" value="COILED-COIL DOMAIN-CONTAINING PROTEIN 171"/>
    <property type="match status" value="1"/>
</dbReference>
<reference evidence="2 3" key="1">
    <citation type="submission" date="2019-09" db="EMBL/GenBank/DDBJ databases">
        <title>Bird 10,000 Genomes (B10K) Project - Family phase.</title>
        <authorList>
            <person name="Zhang G."/>
        </authorList>
    </citation>
    <scope>NUCLEOTIDE SEQUENCE [LARGE SCALE GENOMIC DNA]</scope>
    <source>
        <strain evidence="2">B10K-DU-029-53</strain>
    </source>
</reference>
<dbReference type="Proteomes" id="UP000580879">
    <property type="component" value="Unassembled WGS sequence"/>
</dbReference>
<dbReference type="AlphaFoldDB" id="A0A7K6R826"/>
<keyword evidence="1" id="KW-0175">Coiled coil</keyword>
<accession>A0A7K6R826</accession>
<dbReference type="EMBL" id="VZRZ01007764">
    <property type="protein sequence ID" value="NWW81699.1"/>
    <property type="molecule type" value="Genomic_DNA"/>
</dbReference>
<evidence type="ECO:0000313" key="2">
    <source>
        <dbReference type="EMBL" id="NWW81699.1"/>
    </source>
</evidence>
<sequence length="298" mass="33977">AHGLSWTELCVLLHENVDALILNFHRATEKIAQLEYICKSKTDNMKNIQQNQENAFEKMTEQLKAQEHCWQKEKKYLEQQYSSRLAEAHTRAQEYEETAQRNREKLYGLEKNCEKLTHENASVKNTLKTIQRERSSLLAACALLSGALCPLYSRLCAMSFQRDLLQDQANLHDLANQKIVSLIHALPAGEEKKQDDARLRQRRTTGLLYMFRRAVIAVLAASRLRALARSSCSLFIWTKGLKGDIGIRVCVGESRGRRNVSRFEEQGVDCVEALDWLTSSNLHSAIISSISELQDVLS</sequence>
<organism evidence="2 3">
    <name type="scientific">Climacteris rufus</name>
    <name type="common">rufous treecreeper</name>
    <dbReference type="NCBI Taxonomy" id="47695"/>
    <lineage>
        <taxon>Eukaryota</taxon>
        <taxon>Metazoa</taxon>
        <taxon>Chordata</taxon>
        <taxon>Craniata</taxon>
        <taxon>Vertebrata</taxon>
        <taxon>Euteleostomi</taxon>
        <taxon>Archelosauria</taxon>
        <taxon>Archosauria</taxon>
        <taxon>Dinosauria</taxon>
        <taxon>Saurischia</taxon>
        <taxon>Theropoda</taxon>
        <taxon>Coelurosauria</taxon>
        <taxon>Aves</taxon>
        <taxon>Neognathae</taxon>
        <taxon>Neoaves</taxon>
        <taxon>Telluraves</taxon>
        <taxon>Australaves</taxon>
        <taxon>Passeriformes</taxon>
        <taxon>Climacteridae</taxon>
        <taxon>Climacteris</taxon>
    </lineage>
</organism>
<dbReference type="PANTHER" id="PTHR47899:SF1">
    <property type="entry name" value="COILED-COIL DOMAIN-CONTAINING PROTEIN 171"/>
    <property type="match status" value="1"/>
</dbReference>